<dbReference type="GO" id="GO:0031982">
    <property type="term" value="C:vesicle"/>
    <property type="evidence" value="ECO:0007669"/>
    <property type="project" value="UniProtKB-ARBA"/>
</dbReference>
<evidence type="ECO:0000259" key="7">
    <source>
        <dbReference type="SMART" id="SM00198"/>
    </source>
</evidence>
<evidence type="ECO:0000313" key="8">
    <source>
        <dbReference type="EMBL" id="CAH2351788.1"/>
    </source>
</evidence>
<keyword evidence="4 6" id="KW-0732">Signal</keyword>
<dbReference type="OrthoDB" id="337038at2759"/>
<accession>A0A9P0QNG9</accession>
<dbReference type="PANTHER" id="PTHR10334">
    <property type="entry name" value="CYSTEINE-RICH SECRETORY PROTEIN-RELATED"/>
    <property type="match status" value="1"/>
</dbReference>
<proteinExistence type="inferred from homology"/>
<dbReference type="EMBL" id="CAKXYY010000004">
    <property type="protein sequence ID" value="CAH2351788.1"/>
    <property type="molecule type" value="Genomic_DNA"/>
</dbReference>
<evidence type="ECO:0000256" key="1">
    <source>
        <dbReference type="ARBA" id="ARBA00004613"/>
    </source>
</evidence>
<dbReference type="Gene3D" id="3.40.33.10">
    <property type="entry name" value="CAP"/>
    <property type="match status" value="1"/>
</dbReference>
<dbReference type="Pfam" id="PF00188">
    <property type="entry name" value="CAP"/>
    <property type="match status" value="1"/>
</dbReference>
<feature type="domain" description="SCP" evidence="7">
    <location>
        <begin position="221"/>
        <end position="352"/>
    </location>
</feature>
<gene>
    <name evidence="8" type="ORF">CLIB1423_04S05974</name>
</gene>
<feature type="compositionally biased region" description="Low complexity" evidence="5">
    <location>
        <begin position="58"/>
        <end position="217"/>
    </location>
</feature>
<organism evidence="8 9">
    <name type="scientific">[Candida] railenensis</name>
    <dbReference type="NCBI Taxonomy" id="45579"/>
    <lineage>
        <taxon>Eukaryota</taxon>
        <taxon>Fungi</taxon>
        <taxon>Dikarya</taxon>
        <taxon>Ascomycota</taxon>
        <taxon>Saccharomycotina</taxon>
        <taxon>Pichiomycetes</taxon>
        <taxon>Debaryomycetaceae</taxon>
        <taxon>Kurtzmaniella</taxon>
    </lineage>
</organism>
<evidence type="ECO:0000256" key="3">
    <source>
        <dbReference type="ARBA" id="ARBA00022525"/>
    </source>
</evidence>
<dbReference type="InterPro" id="IPR035940">
    <property type="entry name" value="CAP_sf"/>
</dbReference>
<comment type="similarity">
    <text evidence="2">Belongs to the CRISP family.</text>
</comment>
<evidence type="ECO:0000256" key="6">
    <source>
        <dbReference type="SAM" id="SignalP"/>
    </source>
</evidence>
<feature type="signal peptide" evidence="6">
    <location>
        <begin position="1"/>
        <end position="16"/>
    </location>
</feature>
<dbReference type="InterPro" id="IPR018244">
    <property type="entry name" value="Allrgn_V5/Tpx1_CS"/>
</dbReference>
<evidence type="ECO:0000256" key="4">
    <source>
        <dbReference type="ARBA" id="ARBA00022729"/>
    </source>
</evidence>
<evidence type="ECO:0000256" key="5">
    <source>
        <dbReference type="SAM" id="MobiDB-lite"/>
    </source>
</evidence>
<dbReference type="SUPFAM" id="SSF55797">
    <property type="entry name" value="PR-1-like"/>
    <property type="match status" value="1"/>
</dbReference>
<dbReference type="SMART" id="SM00198">
    <property type="entry name" value="SCP"/>
    <property type="match status" value="1"/>
</dbReference>
<keyword evidence="9" id="KW-1185">Reference proteome</keyword>
<evidence type="ECO:0000256" key="2">
    <source>
        <dbReference type="ARBA" id="ARBA00009923"/>
    </source>
</evidence>
<evidence type="ECO:0000313" key="9">
    <source>
        <dbReference type="Proteomes" id="UP000837801"/>
    </source>
</evidence>
<dbReference type="Proteomes" id="UP000837801">
    <property type="component" value="Unassembled WGS sequence"/>
</dbReference>
<dbReference type="InterPro" id="IPR001283">
    <property type="entry name" value="CRISP-related"/>
</dbReference>
<feature type="chain" id="PRO_5040398030" evidence="6">
    <location>
        <begin position="17"/>
        <end position="370"/>
    </location>
</feature>
<protein>
    <submittedName>
        <fullName evidence="8">Protein Pry2p</fullName>
    </submittedName>
</protein>
<dbReference type="FunFam" id="3.40.33.10:FF:000012">
    <property type="entry name" value="Secreted protein PRY1"/>
    <property type="match status" value="1"/>
</dbReference>
<name>A0A9P0QNG9_9ASCO</name>
<dbReference type="PRINTS" id="PR01217">
    <property type="entry name" value="PRICHEXTENSN"/>
</dbReference>
<dbReference type="PROSITE" id="PS01009">
    <property type="entry name" value="CRISP_1"/>
    <property type="match status" value="1"/>
</dbReference>
<sequence>MRIKFMIAAFAATANAAPAIITRYHTAPAVTQWVTYTTNTVLKTNIVVATVSGPPPAAEVASSPETSTVAPSATAITSSTPEAEATTPATTSTSPAPETEATTPATTSTSPVPETEATTSATTSTSPAPETEATSTSESTSSTPTTTSSTPTTTSTTPMTTSTTPTTTSTTPTTTSTTPTTTSTTPTTTSTTPITTSTTPTTSTTTSSSSSAASTSSGLNSFESAILNEHNVKRALHGVGDLVWNTTLVDYAVAYAAEAFSCDNVQLIHSGGPYGENLAAGYVGGASPVDAWYDEISLYNFDSPGFSEATGHFTQVVWKDTTQLGCALVACNNEWRQYTICEYSESRGNIVGTDSATGKSYFEENVLPPV</sequence>
<dbReference type="CDD" id="cd05384">
    <property type="entry name" value="CAP_PRY1-like"/>
    <property type="match status" value="1"/>
</dbReference>
<keyword evidence="3" id="KW-0964">Secreted</keyword>
<comment type="caution">
    <text evidence="8">The sequence shown here is derived from an EMBL/GenBank/DDBJ whole genome shotgun (WGS) entry which is preliminary data.</text>
</comment>
<feature type="region of interest" description="Disordered" evidence="5">
    <location>
        <begin position="54"/>
        <end position="217"/>
    </location>
</feature>
<dbReference type="AlphaFoldDB" id="A0A9P0QNG9"/>
<reference evidence="8" key="1">
    <citation type="submission" date="2022-03" db="EMBL/GenBank/DDBJ databases">
        <authorList>
            <person name="Legras J.-L."/>
            <person name="Devillers H."/>
            <person name="Grondin C."/>
        </authorList>
    </citation>
    <scope>NUCLEOTIDE SEQUENCE</scope>
    <source>
        <strain evidence="8">CLIB 1423</strain>
    </source>
</reference>
<dbReference type="InterPro" id="IPR014044">
    <property type="entry name" value="CAP_dom"/>
</dbReference>
<dbReference type="GO" id="GO:0005576">
    <property type="term" value="C:extracellular region"/>
    <property type="evidence" value="ECO:0007669"/>
    <property type="project" value="UniProtKB-SubCell"/>
</dbReference>
<comment type="subcellular location">
    <subcellularLocation>
        <location evidence="1">Secreted</location>
    </subcellularLocation>
</comment>